<dbReference type="STRING" id="29172.A0A0D8XW30"/>
<evidence type="ECO:0000256" key="1">
    <source>
        <dbReference type="SAM" id="Phobius"/>
    </source>
</evidence>
<protein>
    <submittedName>
        <fullName evidence="2">Uncharacterized protein</fullName>
    </submittedName>
</protein>
<reference evidence="2 3" key="1">
    <citation type="submission" date="2013-11" db="EMBL/GenBank/DDBJ databases">
        <title>Draft genome of the bovine lungworm Dictyocaulus viviparus.</title>
        <authorList>
            <person name="Mitreva M."/>
        </authorList>
    </citation>
    <scope>NUCLEOTIDE SEQUENCE [LARGE SCALE GENOMIC DNA]</scope>
    <source>
        <strain evidence="2 3">HannoverDv2000</strain>
    </source>
</reference>
<sequence>MTLTKMTSDNFHEATDDNQTLSVIGVGGLILMVAITLIIKAYRIKNADKAKNT</sequence>
<feature type="transmembrane region" description="Helical" evidence="1">
    <location>
        <begin position="20"/>
        <end position="42"/>
    </location>
</feature>
<keyword evidence="1" id="KW-1133">Transmembrane helix</keyword>
<keyword evidence="1" id="KW-0472">Membrane</keyword>
<organism evidence="2 3">
    <name type="scientific">Dictyocaulus viviparus</name>
    <name type="common">Bovine lungworm</name>
    <dbReference type="NCBI Taxonomy" id="29172"/>
    <lineage>
        <taxon>Eukaryota</taxon>
        <taxon>Metazoa</taxon>
        <taxon>Ecdysozoa</taxon>
        <taxon>Nematoda</taxon>
        <taxon>Chromadorea</taxon>
        <taxon>Rhabditida</taxon>
        <taxon>Rhabditina</taxon>
        <taxon>Rhabditomorpha</taxon>
        <taxon>Strongyloidea</taxon>
        <taxon>Metastrongylidae</taxon>
        <taxon>Dictyocaulus</taxon>
    </lineage>
</organism>
<dbReference type="EMBL" id="KN716345">
    <property type="protein sequence ID" value="KJH46571.1"/>
    <property type="molecule type" value="Genomic_DNA"/>
</dbReference>
<accession>A0A0D8XW30</accession>
<name>A0A0D8XW30_DICVI</name>
<gene>
    <name evidence="2" type="ORF">DICVIV_07354</name>
</gene>
<evidence type="ECO:0000313" key="3">
    <source>
        <dbReference type="Proteomes" id="UP000053766"/>
    </source>
</evidence>
<keyword evidence="1" id="KW-0812">Transmembrane</keyword>
<reference evidence="3" key="2">
    <citation type="journal article" date="2016" name="Sci. Rep.">
        <title>Dictyocaulus viviparus genome, variome and transcriptome elucidate lungworm biology and support future intervention.</title>
        <authorList>
            <person name="McNulty S.N."/>
            <person name="Strube C."/>
            <person name="Rosa B.A."/>
            <person name="Martin J.C."/>
            <person name="Tyagi R."/>
            <person name="Choi Y.J."/>
            <person name="Wang Q."/>
            <person name="Hallsworth Pepin K."/>
            <person name="Zhang X."/>
            <person name="Ozersky P."/>
            <person name="Wilson R.K."/>
            <person name="Sternberg P.W."/>
            <person name="Gasser R.B."/>
            <person name="Mitreva M."/>
        </authorList>
    </citation>
    <scope>NUCLEOTIDE SEQUENCE [LARGE SCALE GENOMIC DNA]</scope>
    <source>
        <strain evidence="3">HannoverDv2000</strain>
    </source>
</reference>
<dbReference type="OrthoDB" id="5864586at2759"/>
<proteinExistence type="predicted"/>
<dbReference type="Proteomes" id="UP000053766">
    <property type="component" value="Unassembled WGS sequence"/>
</dbReference>
<evidence type="ECO:0000313" key="2">
    <source>
        <dbReference type="EMBL" id="KJH46571.1"/>
    </source>
</evidence>
<dbReference type="AlphaFoldDB" id="A0A0D8XW30"/>
<keyword evidence="3" id="KW-1185">Reference proteome</keyword>